<evidence type="ECO:0000256" key="1">
    <source>
        <dbReference type="SAM" id="Phobius"/>
    </source>
</evidence>
<protein>
    <submittedName>
        <fullName evidence="2">Uncharacterized protein</fullName>
    </submittedName>
</protein>
<organism evidence="2 4">
    <name type="scientific">Durusdinium trenchii</name>
    <dbReference type="NCBI Taxonomy" id="1381693"/>
    <lineage>
        <taxon>Eukaryota</taxon>
        <taxon>Sar</taxon>
        <taxon>Alveolata</taxon>
        <taxon>Dinophyceae</taxon>
        <taxon>Suessiales</taxon>
        <taxon>Symbiodiniaceae</taxon>
        <taxon>Durusdinium</taxon>
    </lineage>
</organism>
<evidence type="ECO:0000313" key="3">
    <source>
        <dbReference type="EMBL" id="CAK9107345.1"/>
    </source>
</evidence>
<evidence type="ECO:0000313" key="2">
    <source>
        <dbReference type="EMBL" id="CAK9086715.1"/>
    </source>
</evidence>
<name>A0ABP0QEN7_9DINO</name>
<gene>
    <name evidence="2" type="ORF">CCMP2556_LOCUS41994</name>
    <name evidence="3" type="ORF">CCMP2556_LOCUS50097</name>
</gene>
<dbReference type="EMBL" id="CAXAMN010024439">
    <property type="protein sequence ID" value="CAK9086715.1"/>
    <property type="molecule type" value="Genomic_DNA"/>
</dbReference>
<feature type="transmembrane region" description="Helical" evidence="1">
    <location>
        <begin position="12"/>
        <end position="29"/>
    </location>
</feature>
<evidence type="ECO:0000313" key="4">
    <source>
        <dbReference type="Proteomes" id="UP001642484"/>
    </source>
</evidence>
<keyword evidence="1" id="KW-0472">Membrane</keyword>
<dbReference type="Proteomes" id="UP001642484">
    <property type="component" value="Unassembled WGS sequence"/>
</dbReference>
<keyword evidence="4" id="KW-1185">Reference proteome</keyword>
<feature type="transmembrane region" description="Helical" evidence="1">
    <location>
        <begin position="68"/>
        <end position="93"/>
    </location>
</feature>
<comment type="caution">
    <text evidence="2">The sequence shown here is derived from an EMBL/GenBank/DDBJ whole genome shotgun (WGS) entry which is preliminary data.</text>
</comment>
<accession>A0ABP0QEN7</accession>
<sequence length="101" mass="10550">MPVAPGVPHANLLLLALAAVVFVVGGMYVESLIAHYAERTAEEIVQTHGAITNTSGVGGLVWRVVEHLLALLFVAADVASAWAPLIAALLVLLHRATALHV</sequence>
<keyword evidence="1" id="KW-0812">Transmembrane</keyword>
<reference evidence="2 4" key="1">
    <citation type="submission" date="2024-02" db="EMBL/GenBank/DDBJ databases">
        <authorList>
            <person name="Chen Y."/>
            <person name="Shah S."/>
            <person name="Dougan E. K."/>
            <person name="Thang M."/>
            <person name="Chan C."/>
        </authorList>
    </citation>
    <scope>NUCLEOTIDE SEQUENCE [LARGE SCALE GENOMIC DNA]</scope>
</reference>
<proteinExistence type="predicted"/>
<dbReference type="EMBL" id="CAXAMN010026973">
    <property type="protein sequence ID" value="CAK9107345.1"/>
    <property type="molecule type" value="Genomic_DNA"/>
</dbReference>
<keyword evidence="1" id="KW-1133">Transmembrane helix</keyword>